<dbReference type="SUPFAM" id="SSF56784">
    <property type="entry name" value="HAD-like"/>
    <property type="match status" value="1"/>
</dbReference>
<dbReference type="PANTHER" id="PTHR43344">
    <property type="entry name" value="PHOSPHOSERINE PHOSPHATASE"/>
    <property type="match status" value="1"/>
</dbReference>
<gene>
    <name evidence="1" type="ORF">SAMN02927928_0387</name>
</gene>
<dbReference type="EMBL" id="FMTS01000001">
    <property type="protein sequence ID" value="SCW31886.1"/>
    <property type="molecule type" value="Genomic_DNA"/>
</dbReference>
<dbReference type="NCBIfam" id="TIGR01490">
    <property type="entry name" value="HAD-SF-IB-hyp1"/>
    <property type="match status" value="1"/>
</dbReference>
<name>A0A1G4PHZ1_9CAUL</name>
<dbReference type="STRING" id="260084.SAMN02927928_0387"/>
<dbReference type="GO" id="GO:0036424">
    <property type="term" value="F:L-phosphoserine phosphatase activity"/>
    <property type="evidence" value="ECO:0007669"/>
    <property type="project" value="TreeGrafter"/>
</dbReference>
<dbReference type="Gene3D" id="1.20.1440.100">
    <property type="entry name" value="SG protein - dephosphorylation function"/>
    <property type="match status" value="1"/>
</dbReference>
<dbReference type="RefSeq" id="WP_090643016.1">
    <property type="nucleotide sequence ID" value="NZ_CBCRYE010000001.1"/>
</dbReference>
<sequence>MLKKIAGKTVSSAKRDVKATPDPKKIIAFDFDGTLTYTDSFIAFLQATRGNLQIASTLAFKPNMLIDYVKTRDRGALKARLLYSLLGDISQRELEILVKAFVTKTGKRLFRPDALAAWQAHDLPDRTRVIVTASPELLVAPFGRLIGADRVIGTRLKFSERGTLMPELTGLNCRGMEKMCRLREAFGEALDLEAAYGDTAGDTEMLAAARQGHYRVFKQRP</sequence>
<proteinExistence type="predicted"/>
<dbReference type="GO" id="GO:0005737">
    <property type="term" value="C:cytoplasm"/>
    <property type="evidence" value="ECO:0007669"/>
    <property type="project" value="TreeGrafter"/>
</dbReference>
<dbReference type="Pfam" id="PF12710">
    <property type="entry name" value="HAD"/>
    <property type="match status" value="1"/>
</dbReference>
<keyword evidence="2" id="KW-1185">Reference proteome</keyword>
<dbReference type="OrthoDB" id="9794212at2"/>
<dbReference type="Proteomes" id="UP000199150">
    <property type="component" value="Unassembled WGS sequence"/>
</dbReference>
<dbReference type="GO" id="GO:0000287">
    <property type="term" value="F:magnesium ion binding"/>
    <property type="evidence" value="ECO:0007669"/>
    <property type="project" value="TreeGrafter"/>
</dbReference>
<reference evidence="2" key="1">
    <citation type="submission" date="2016-10" db="EMBL/GenBank/DDBJ databases">
        <authorList>
            <person name="Varghese N."/>
            <person name="Submissions S."/>
        </authorList>
    </citation>
    <scope>NUCLEOTIDE SEQUENCE [LARGE SCALE GENOMIC DNA]</scope>
    <source>
        <strain evidence="2">CGMCC 1.3431</strain>
    </source>
</reference>
<dbReference type="InterPro" id="IPR050582">
    <property type="entry name" value="HAD-like_SerB"/>
</dbReference>
<evidence type="ECO:0000313" key="2">
    <source>
        <dbReference type="Proteomes" id="UP000199150"/>
    </source>
</evidence>
<evidence type="ECO:0000313" key="1">
    <source>
        <dbReference type="EMBL" id="SCW31886.1"/>
    </source>
</evidence>
<accession>A0A1G4PHZ1</accession>
<dbReference type="AlphaFoldDB" id="A0A1G4PHZ1"/>
<dbReference type="Gene3D" id="3.40.50.1000">
    <property type="entry name" value="HAD superfamily/HAD-like"/>
    <property type="match status" value="1"/>
</dbReference>
<protein>
    <submittedName>
        <fullName evidence="1">Phosphatidylglycerophosphatase C</fullName>
    </submittedName>
</protein>
<dbReference type="InterPro" id="IPR006385">
    <property type="entry name" value="HAD_hydro_SerB1"/>
</dbReference>
<dbReference type="GO" id="GO:0006564">
    <property type="term" value="P:L-serine biosynthetic process"/>
    <property type="evidence" value="ECO:0007669"/>
    <property type="project" value="TreeGrafter"/>
</dbReference>
<dbReference type="InterPro" id="IPR023214">
    <property type="entry name" value="HAD_sf"/>
</dbReference>
<dbReference type="InterPro" id="IPR036412">
    <property type="entry name" value="HAD-like_sf"/>
</dbReference>
<dbReference type="PANTHER" id="PTHR43344:SF14">
    <property type="entry name" value="HAD-IB FAMILY HYDROLASE"/>
    <property type="match status" value="1"/>
</dbReference>
<organism evidence="1 2">
    <name type="scientific">Asticcacaulis taihuensis</name>
    <dbReference type="NCBI Taxonomy" id="260084"/>
    <lineage>
        <taxon>Bacteria</taxon>
        <taxon>Pseudomonadati</taxon>
        <taxon>Pseudomonadota</taxon>
        <taxon>Alphaproteobacteria</taxon>
        <taxon>Caulobacterales</taxon>
        <taxon>Caulobacteraceae</taxon>
        <taxon>Asticcacaulis</taxon>
    </lineage>
</organism>
<dbReference type="NCBIfam" id="TIGR01488">
    <property type="entry name" value="HAD-SF-IB"/>
    <property type="match status" value="1"/>
</dbReference>